<gene>
    <name evidence="1" type="ORF">CLUP02_10586</name>
</gene>
<protein>
    <submittedName>
        <fullName evidence="1">Uncharacterized protein</fullName>
    </submittedName>
</protein>
<keyword evidence="2" id="KW-1185">Reference proteome</keyword>
<name>A0A9Q8SXT2_9PEZI</name>
<dbReference type="KEGG" id="clup:CLUP02_10586"/>
<dbReference type="GeneID" id="73344572"/>
<evidence type="ECO:0000313" key="2">
    <source>
        <dbReference type="Proteomes" id="UP000830671"/>
    </source>
</evidence>
<reference evidence="1" key="1">
    <citation type="journal article" date="2021" name="Mol. Plant Microbe Interact.">
        <title>Complete Genome Sequence of the Plant-Pathogenic Fungus Colletotrichum lupini.</title>
        <authorList>
            <person name="Baroncelli R."/>
            <person name="Pensec F."/>
            <person name="Da Lio D."/>
            <person name="Boufleur T."/>
            <person name="Vicente I."/>
            <person name="Sarrocco S."/>
            <person name="Picot A."/>
            <person name="Baraldi E."/>
            <person name="Sukno S."/>
            <person name="Thon M."/>
            <person name="Le Floch G."/>
        </authorList>
    </citation>
    <scope>NUCLEOTIDE SEQUENCE</scope>
    <source>
        <strain evidence="1">IMI 504893</strain>
    </source>
</reference>
<dbReference type="Proteomes" id="UP000830671">
    <property type="component" value="Chromosome 5"/>
</dbReference>
<dbReference type="RefSeq" id="XP_049146707.1">
    <property type="nucleotide sequence ID" value="XM_049289562.1"/>
</dbReference>
<dbReference type="AlphaFoldDB" id="A0A9Q8SXT2"/>
<evidence type="ECO:0000313" key="1">
    <source>
        <dbReference type="EMBL" id="UQC85090.1"/>
    </source>
</evidence>
<organism evidence="1 2">
    <name type="scientific">Colletotrichum lupini</name>
    <dbReference type="NCBI Taxonomy" id="145971"/>
    <lineage>
        <taxon>Eukaryota</taxon>
        <taxon>Fungi</taxon>
        <taxon>Dikarya</taxon>
        <taxon>Ascomycota</taxon>
        <taxon>Pezizomycotina</taxon>
        <taxon>Sordariomycetes</taxon>
        <taxon>Hypocreomycetidae</taxon>
        <taxon>Glomerellales</taxon>
        <taxon>Glomerellaceae</taxon>
        <taxon>Colletotrichum</taxon>
        <taxon>Colletotrichum acutatum species complex</taxon>
    </lineage>
</organism>
<sequence>MLSPFTPPFCRPATATESDRRPVQHFQLGLIIPSKRRQGVCTLACLASPQVRNIGTTKTLLLSFINHRDPSFPSWGPEHPVSKEQTSALGPTPLARLQRRAGASEKRQQSQVVAAIAAAAAAPPPQPQPPANVELSSSSFSSFFQSPAPAPSIAPFHGRLLVPVPVRLPHAKLFGLPLCPLLALVKQLGGTQRLWWNNSSSPTSINLSVSSTNDKRRIVDCDSTSPALPFKVHNESIHTLDPVIPAISLLPIVPVWSGISNLLV</sequence>
<accession>A0A9Q8SXT2</accession>
<proteinExistence type="predicted"/>
<dbReference type="EMBL" id="CP019477">
    <property type="protein sequence ID" value="UQC85090.1"/>
    <property type="molecule type" value="Genomic_DNA"/>
</dbReference>